<dbReference type="Pfam" id="PF24732">
    <property type="entry name" value="ParE_like"/>
    <property type="match status" value="1"/>
</dbReference>
<reference evidence="2 3" key="1">
    <citation type="submission" date="2017-05" db="EMBL/GenBank/DDBJ databases">
        <title>Whole genome sequencing of Proteus mirabilis AR_0155.</title>
        <authorList>
            <person name="Conlan S."/>
            <person name="Thomas P.J."/>
            <person name="Mullikin J."/>
            <person name="Frank K.M."/>
            <person name="Segre J.A."/>
        </authorList>
    </citation>
    <scope>NUCLEOTIDE SEQUENCE [LARGE SCALE GENOMIC DNA]</scope>
    <source>
        <strain evidence="2 3">AR_0155</strain>
    </source>
</reference>
<evidence type="ECO:0000259" key="1">
    <source>
        <dbReference type="Pfam" id="PF24732"/>
    </source>
</evidence>
<accession>A0AAN1EWH8</accession>
<dbReference type="AlphaFoldDB" id="A0AAN1EWH8"/>
<evidence type="ECO:0000313" key="3">
    <source>
        <dbReference type="Proteomes" id="UP000195540"/>
    </source>
</evidence>
<sequence>MRMSNEIICQQNRSILLECSPDIPDKIQRKARGVLLRYFSGERLCKKVKCSGKKGGIYPALKIDIGAFWRLLSADNGESWILVTHERYNNIIRRL</sequence>
<evidence type="ECO:0000313" key="2">
    <source>
        <dbReference type="EMBL" id="ARX35894.1"/>
    </source>
</evidence>
<feature type="domain" description="ParE-like toxin" evidence="1">
    <location>
        <begin position="26"/>
        <end position="90"/>
    </location>
</feature>
<dbReference type="InterPro" id="IPR056925">
    <property type="entry name" value="ParE-like"/>
</dbReference>
<dbReference type="EMBL" id="CP021694">
    <property type="protein sequence ID" value="ARX35894.1"/>
    <property type="molecule type" value="Genomic_DNA"/>
</dbReference>
<organism evidence="2 3">
    <name type="scientific">Proteus mirabilis</name>
    <dbReference type="NCBI Taxonomy" id="584"/>
    <lineage>
        <taxon>Bacteria</taxon>
        <taxon>Pseudomonadati</taxon>
        <taxon>Pseudomonadota</taxon>
        <taxon>Gammaproteobacteria</taxon>
        <taxon>Enterobacterales</taxon>
        <taxon>Morganellaceae</taxon>
        <taxon>Proteus</taxon>
    </lineage>
</organism>
<name>A0AAN1EWH8_PROMI</name>
<proteinExistence type="predicted"/>
<dbReference type="Proteomes" id="UP000195540">
    <property type="component" value="Chromosome"/>
</dbReference>
<protein>
    <recommendedName>
        <fullName evidence="1">ParE-like toxin domain-containing protein</fullName>
    </recommendedName>
</protein>
<gene>
    <name evidence="2" type="ORF">AM402_17735</name>
</gene>